<evidence type="ECO:0000256" key="5">
    <source>
        <dbReference type="ARBA" id="ARBA00022989"/>
    </source>
</evidence>
<comment type="caution">
    <text evidence="9">The sequence shown here is derived from an EMBL/GenBank/DDBJ whole genome shotgun (WGS) entry which is preliminary data.</text>
</comment>
<dbReference type="CDD" id="cd06261">
    <property type="entry name" value="TM_PBP2"/>
    <property type="match status" value="1"/>
</dbReference>
<dbReference type="PANTHER" id="PTHR43744">
    <property type="entry name" value="ABC TRANSPORTER PERMEASE PROTEIN MG189-RELATED-RELATED"/>
    <property type="match status" value="1"/>
</dbReference>
<dbReference type="InterPro" id="IPR035906">
    <property type="entry name" value="MetI-like_sf"/>
</dbReference>
<comment type="similarity">
    <text evidence="7">Belongs to the binding-protein-dependent transport system permease family.</text>
</comment>
<evidence type="ECO:0000256" key="7">
    <source>
        <dbReference type="RuleBase" id="RU363032"/>
    </source>
</evidence>
<dbReference type="EMBL" id="BOPH01000053">
    <property type="protein sequence ID" value="GIJ69009.1"/>
    <property type="molecule type" value="Genomic_DNA"/>
</dbReference>
<feature type="transmembrane region" description="Helical" evidence="7">
    <location>
        <begin position="115"/>
        <end position="136"/>
    </location>
</feature>
<dbReference type="Proteomes" id="UP000635606">
    <property type="component" value="Unassembled WGS sequence"/>
</dbReference>
<dbReference type="AlphaFoldDB" id="A0A8J4EBW0"/>
<dbReference type="PANTHER" id="PTHR43744:SF6">
    <property type="entry name" value="ABC TRANSPORTER PERMEASE PROTEIN YESQ-RELATED"/>
    <property type="match status" value="1"/>
</dbReference>
<evidence type="ECO:0000256" key="6">
    <source>
        <dbReference type="ARBA" id="ARBA00023136"/>
    </source>
</evidence>
<feature type="transmembrane region" description="Helical" evidence="7">
    <location>
        <begin position="79"/>
        <end position="103"/>
    </location>
</feature>
<feature type="transmembrane region" description="Helical" evidence="7">
    <location>
        <begin position="148"/>
        <end position="171"/>
    </location>
</feature>
<feature type="transmembrane region" description="Helical" evidence="7">
    <location>
        <begin position="251"/>
        <end position="272"/>
    </location>
</feature>
<sequence length="288" mass="32154">MTAVLHRRRRIARPRRILWHVACLALLAVLLYPVVWLVSMSFKPVDEILQSLSLLPRRVVFGNYSDALAGSGGVSAWRFFANSVIVSVLAVAGNLVSCTLAAYAFARLRFRLRKVLFAVMLATIMLPAHVVLIPQYTIFNELDMIDTFWPLALPKFLATDAFFIFLIVQFMRGLPDELADAARIDGCGPIRTFGYVVLPLTRPALVTTGIFTFIWTWNDFLSQLIYLSTPAKYTLPLALRLYIDQTSETSYGAMFAMSVLTLLPIGLFFLVFQRMLVQGVTTSGMGGA</sequence>
<evidence type="ECO:0000256" key="3">
    <source>
        <dbReference type="ARBA" id="ARBA00022475"/>
    </source>
</evidence>
<dbReference type="RefSeq" id="WP_239160325.1">
    <property type="nucleotide sequence ID" value="NZ_BOPH01000053.1"/>
</dbReference>
<evidence type="ECO:0000256" key="1">
    <source>
        <dbReference type="ARBA" id="ARBA00004651"/>
    </source>
</evidence>
<keyword evidence="5 7" id="KW-1133">Transmembrane helix</keyword>
<dbReference type="PROSITE" id="PS50928">
    <property type="entry name" value="ABC_TM1"/>
    <property type="match status" value="1"/>
</dbReference>
<evidence type="ECO:0000256" key="4">
    <source>
        <dbReference type="ARBA" id="ARBA00022692"/>
    </source>
</evidence>
<gene>
    <name evidence="9" type="ORF">Voc01_039260</name>
</gene>
<dbReference type="GO" id="GO:0055085">
    <property type="term" value="P:transmembrane transport"/>
    <property type="evidence" value="ECO:0007669"/>
    <property type="project" value="InterPro"/>
</dbReference>
<proteinExistence type="inferred from homology"/>
<organism evidence="9 10">
    <name type="scientific">Virgisporangium ochraceum</name>
    <dbReference type="NCBI Taxonomy" id="65505"/>
    <lineage>
        <taxon>Bacteria</taxon>
        <taxon>Bacillati</taxon>
        <taxon>Actinomycetota</taxon>
        <taxon>Actinomycetes</taxon>
        <taxon>Micromonosporales</taxon>
        <taxon>Micromonosporaceae</taxon>
        <taxon>Virgisporangium</taxon>
    </lineage>
</organism>
<dbReference type="Gene3D" id="1.10.3720.10">
    <property type="entry name" value="MetI-like"/>
    <property type="match status" value="1"/>
</dbReference>
<comment type="subcellular location">
    <subcellularLocation>
        <location evidence="1 7">Cell membrane</location>
        <topology evidence="1 7">Multi-pass membrane protein</topology>
    </subcellularLocation>
</comment>
<reference evidence="9" key="1">
    <citation type="submission" date="2021-01" db="EMBL/GenBank/DDBJ databases">
        <title>Whole genome shotgun sequence of Virgisporangium ochraceum NBRC 16418.</title>
        <authorList>
            <person name="Komaki H."/>
            <person name="Tamura T."/>
        </authorList>
    </citation>
    <scope>NUCLEOTIDE SEQUENCE</scope>
    <source>
        <strain evidence="9">NBRC 16418</strain>
    </source>
</reference>
<evidence type="ECO:0000313" key="10">
    <source>
        <dbReference type="Proteomes" id="UP000635606"/>
    </source>
</evidence>
<dbReference type="SUPFAM" id="SSF161098">
    <property type="entry name" value="MetI-like"/>
    <property type="match status" value="1"/>
</dbReference>
<keyword evidence="4 7" id="KW-0812">Transmembrane</keyword>
<keyword evidence="3" id="KW-1003">Cell membrane</keyword>
<keyword evidence="10" id="KW-1185">Reference proteome</keyword>
<dbReference type="InterPro" id="IPR000515">
    <property type="entry name" value="MetI-like"/>
</dbReference>
<evidence type="ECO:0000313" key="9">
    <source>
        <dbReference type="EMBL" id="GIJ69009.1"/>
    </source>
</evidence>
<keyword evidence="2 7" id="KW-0813">Transport</keyword>
<accession>A0A8J4EBW0</accession>
<evidence type="ECO:0000256" key="2">
    <source>
        <dbReference type="ARBA" id="ARBA00022448"/>
    </source>
</evidence>
<feature type="domain" description="ABC transmembrane type-1" evidence="8">
    <location>
        <begin position="80"/>
        <end position="272"/>
    </location>
</feature>
<dbReference type="Pfam" id="PF00528">
    <property type="entry name" value="BPD_transp_1"/>
    <property type="match status" value="1"/>
</dbReference>
<feature type="transmembrane region" description="Helical" evidence="7">
    <location>
        <begin position="192"/>
        <end position="217"/>
    </location>
</feature>
<name>A0A8J4EBW0_9ACTN</name>
<keyword evidence="6 7" id="KW-0472">Membrane</keyword>
<evidence type="ECO:0000259" key="8">
    <source>
        <dbReference type="PROSITE" id="PS50928"/>
    </source>
</evidence>
<protein>
    <submittedName>
        <fullName evidence="9">Sugar ABC transporter permease</fullName>
    </submittedName>
</protein>
<feature type="transmembrane region" description="Helical" evidence="7">
    <location>
        <begin position="17"/>
        <end position="38"/>
    </location>
</feature>
<dbReference type="GO" id="GO:0005886">
    <property type="term" value="C:plasma membrane"/>
    <property type="evidence" value="ECO:0007669"/>
    <property type="project" value="UniProtKB-SubCell"/>
</dbReference>